<feature type="domain" description="Ras-GEF" evidence="4">
    <location>
        <begin position="675"/>
        <end position="948"/>
    </location>
</feature>
<evidence type="ECO:0000313" key="7">
    <source>
        <dbReference type="Proteomes" id="UP000193240"/>
    </source>
</evidence>
<dbReference type="GO" id="GO:0007265">
    <property type="term" value="P:Ras protein signal transduction"/>
    <property type="evidence" value="ECO:0007669"/>
    <property type="project" value="TreeGrafter"/>
</dbReference>
<dbReference type="Gene3D" id="1.20.870.10">
    <property type="entry name" value="Son of sevenless (SoS) protein Chain: S domain 1"/>
    <property type="match status" value="1"/>
</dbReference>
<dbReference type="SUPFAM" id="SSF52540">
    <property type="entry name" value="P-loop containing nucleoside triphosphate hydrolases"/>
    <property type="match status" value="1"/>
</dbReference>
<dbReference type="PROSITE" id="PS50009">
    <property type="entry name" value="RASGEF_CAT"/>
    <property type="match status" value="1"/>
</dbReference>
<dbReference type="EMBL" id="KZ107842">
    <property type="protein sequence ID" value="OSS50515.1"/>
    <property type="molecule type" value="Genomic_DNA"/>
</dbReference>
<dbReference type="SMART" id="SM00147">
    <property type="entry name" value="RasGEF"/>
    <property type="match status" value="1"/>
</dbReference>
<gene>
    <name evidence="6" type="ORF">B5807_04718</name>
</gene>
<dbReference type="InterPro" id="IPR008937">
    <property type="entry name" value="Ras-like_GEF"/>
</dbReference>
<protein>
    <recommendedName>
        <fullName evidence="8">Ras GEF</fullName>
    </recommendedName>
</protein>
<feature type="compositionally biased region" description="Polar residues" evidence="3">
    <location>
        <begin position="413"/>
        <end position="425"/>
    </location>
</feature>
<feature type="compositionally biased region" description="Basic and acidic residues" evidence="3">
    <location>
        <begin position="108"/>
        <end position="123"/>
    </location>
</feature>
<feature type="region of interest" description="Disordered" evidence="3">
    <location>
        <begin position="383"/>
        <end position="437"/>
    </location>
</feature>
<dbReference type="PANTHER" id="PTHR23113:SF348">
    <property type="entry name" value="GUANYL-NUCLEOTIDE EXCHANGE FACTOR RASGEF, PUTATIVE (AFU_ORTHOLOGUE AFUA_1G04700)-RELATED"/>
    <property type="match status" value="1"/>
</dbReference>
<evidence type="ECO:0008006" key="8">
    <source>
        <dbReference type="Google" id="ProtNLM"/>
    </source>
</evidence>
<dbReference type="Gene3D" id="1.10.840.10">
    <property type="entry name" value="Ras guanine-nucleotide exchange factors catalytic domain"/>
    <property type="match status" value="1"/>
</dbReference>
<dbReference type="CDD" id="cd06224">
    <property type="entry name" value="REM"/>
    <property type="match status" value="1"/>
</dbReference>
<evidence type="ECO:0000256" key="2">
    <source>
        <dbReference type="PROSITE-ProRule" id="PRU00168"/>
    </source>
</evidence>
<keyword evidence="1 2" id="KW-0344">Guanine-nucleotide releasing factor</keyword>
<evidence type="ECO:0000256" key="1">
    <source>
        <dbReference type="ARBA" id="ARBA00022658"/>
    </source>
</evidence>
<evidence type="ECO:0000313" key="6">
    <source>
        <dbReference type="EMBL" id="OSS50515.1"/>
    </source>
</evidence>
<sequence>MAPATTMRGEKERTRTRNQSMQVGAAGVSAGAGKGAGTGAGPRPGLGHRTHSAPMTPGIGRPGPGPGPERERESPPHDGDEIANDSFFQRYHFPQPGASAAEESGPQDSDRDRDRDHADRDNDNDADSSSDTEGPLSPTHAAHRQQRKAADGHGHGHSQPDASPDTETASGASDDTPVLSDLTFAVLGARGVGKSTFIRRALGLPDATAPQACTRRWTIDGTAYLVRFLEMSFNDVQIGDRHHIKWPETVHDMATPRVDGALTLYDVTSQDSLARVPEMLNILAKSGLPFVLAACKCDQHPAHRQVDPQMVEQKAVSFLGHVNAFSTSEGDPDTHRQCLSYIIRAAIAARRPRSQASSRRRATSSTVPSLSLSLTQKEIWAKKHERASSEMSSHYSRKGSLGARSHRYKPSDVNKTFFNDESPTYDSDDSGDQSDTARSIMTMQPSDENGYTFDQLVDRLLAQPMSKNDTKYVSVFLALYRRFGTPSQLLEAILKRFEALGKNKDTPLIRVIAQLRYLAVLHQWVAFYPGDFAFPATRKLIRRFAQSLVSNREFSVAAREILQDLEAVAEDDDTEWACSDRQRAQSEQLPAFYNTVLDEDSEDDDFTRAIGHMSMGSDTLSSMTANSKSSTNGSYGSTITLATQVERNERLARQLEPNPTKTLSKIQWHQFMACEDDVIAKELTRMDWIMFSLVRPRDLIRDCGLSTSARKECKQLENVARMTAHFNHIHLVVVNYILLRDKPKHRALMLEKWMRVARQVRKLNNYNSLGAIHAGVRSTPIRRLIATHDLVPTDVHRDFLKLDILMGPQKSHFSYRLAWDNSSGERIPYIPLYRRDLVSASEGSSTFVGTKPLAPSFSPHPGTPSVFGGSAGQRDSKEAPPGGVVGKERINWRKFEIMGDVVAGIQRAQGTPYPAWKMCEEVRGLVLDVKIVKDDDDLYERSTNLEATGANEKSRIARWLEKR</sequence>
<dbReference type="Gene3D" id="3.40.50.300">
    <property type="entry name" value="P-loop containing nucleotide triphosphate hydrolases"/>
    <property type="match status" value="1"/>
</dbReference>
<dbReference type="GO" id="GO:0005085">
    <property type="term" value="F:guanyl-nucleotide exchange factor activity"/>
    <property type="evidence" value="ECO:0007669"/>
    <property type="project" value="UniProtKB-KW"/>
</dbReference>
<dbReference type="PANTHER" id="PTHR23113">
    <property type="entry name" value="GUANINE NUCLEOTIDE EXCHANGE FACTOR"/>
    <property type="match status" value="1"/>
</dbReference>
<dbReference type="InterPro" id="IPR001895">
    <property type="entry name" value="RASGEF_cat_dom"/>
</dbReference>
<dbReference type="STRING" id="105696.A0A1Y2M313"/>
<dbReference type="OMA" id="HIAKWVA"/>
<evidence type="ECO:0000259" key="4">
    <source>
        <dbReference type="PROSITE" id="PS50009"/>
    </source>
</evidence>
<feature type="region of interest" description="Disordered" evidence="3">
    <location>
        <begin position="854"/>
        <end position="885"/>
    </location>
</feature>
<feature type="compositionally biased region" description="Gly residues" evidence="3">
    <location>
        <begin position="30"/>
        <end position="44"/>
    </location>
</feature>
<reference evidence="6 7" key="1">
    <citation type="journal article" date="2017" name="Genome Announc.">
        <title>Genome sequence of the saprophytic ascomycete Epicoccum nigrum ICMP 19927 strain isolated from New Zealand.</title>
        <authorList>
            <person name="Fokin M."/>
            <person name="Fleetwood D."/>
            <person name="Weir B.S."/>
            <person name="Villas-Boas S.G."/>
        </authorList>
    </citation>
    <scope>NUCLEOTIDE SEQUENCE [LARGE SCALE GENOMIC DNA]</scope>
    <source>
        <strain evidence="6 7">ICMP 19927</strain>
    </source>
</reference>
<dbReference type="Pfam" id="PF00618">
    <property type="entry name" value="RasGEF_N"/>
    <property type="match status" value="1"/>
</dbReference>
<dbReference type="InterPro" id="IPR027417">
    <property type="entry name" value="P-loop_NTPase"/>
</dbReference>
<dbReference type="InterPro" id="IPR000651">
    <property type="entry name" value="Ras-like_Gua-exchang_fac_N"/>
</dbReference>
<dbReference type="PROSITE" id="PS50212">
    <property type="entry name" value="RASGEF_NTER"/>
    <property type="match status" value="1"/>
</dbReference>
<feature type="compositionally biased region" description="Basic and acidic residues" evidence="3">
    <location>
        <begin position="68"/>
        <end position="80"/>
    </location>
</feature>
<dbReference type="SUPFAM" id="SSF48366">
    <property type="entry name" value="Ras GEF"/>
    <property type="match status" value="1"/>
</dbReference>
<keyword evidence="7" id="KW-1185">Reference proteome</keyword>
<dbReference type="GO" id="GO:0005886">
    <property type="term" value="C:plasma membrane"/>
    <property type="evidence" value="ECO:0007669"/>
    <property type="project" value="TreeGrafter"/>
</dbReference>
<dbReference type="InterPro" id="IPR036964">
    <property type="entry name" value="RASGEF_cat_dom_sf"/>
</dbReference>
<organism evidence="6 7">
    <name type="scientific">Epicoccum nigrum</name>
    <name type="common">Soil fungus</name>
    <name type="synonym">Epicoccum purpurascens</name>
    <dbReference type="NCBI Taxonomy" id="105696"/>
    <lineage>
        <taxon>Eukaryota</taxon>
        <taxon>Fungi</taxon>
        <taxon>Dikarya</taxon>
        <taxon>Ascomycota</taxon>
        <taxon>Pezizomycotina</taxon>
        <taxon>Dothideomycetes</taxon>
        <taxon>Pleosporomycetidae</taxon>
        <taxon>Pleosporales</taxon>
        <taxon>Pleosporineae</taxon>
        <taxon>Didymellaceae</taxon>
        <taxon>Epicoccum</taxon>
    </lineage>
</organism>
<name>A0A1Y2M313_EPING</name>
<dbReference type="Proteomes" id="UP000193240">
    <property type="component" value="Unassembled WGS sequence"/>
</dbReference>
<evidence type="ECO:0000256" key="3">
    <source>
        <dbReference type="SAM" id="MobiDB-lite"/>
    </source>
</evidence>
<dbReference type="CDD" id="cd00882">
    <property type="entry name" value="Ras_like_GTPase"/>
    <property type="match status" value="1"/>
</dbReference>
<feature type="region of interest" description="Disordered" evidence="3">
    <location>
        <begin position="1"/>
        <end position="176"/>
    </location>
</feature>
<dbReference type="InParanoid" id="A0A1Y2M313"/>
<evidence type="ECO:0000259" key="5">
    <source>
        <dbReference type="PROSITE" id="PS50212"/>
    </source>
</evidence>
<feature type="domain" description="N-terminal Ras-GEF" evidence="5">
    <location>
        <begin position="444"/>
        <end position="569"/>
    </location>
</feature>
<dbReference type="InterPro" id="IPR023578">
    <property type="entry name" value="Ras_GEF_dom_sf"/>
</dbReference>
<proteinExistence type="predicted"/>
<dbReference type="AlphaFoldDB" id="A0A1Y2M313"/>
<accession>A0A1Y2M313</accession>
<dbReference type="Pfam" id="PF00617">
    <property type="entry name" value="RasGEF"/>
    <property type="match status" value="1"/>
</dbReference>